<dbReference type="OrthoDB" id="3358373at2759"/>
<dbReference type="EMBL" id="AZGY01000012">
    <property type="protein sequence ID" value="KZZ93726.1"/>
    <property type="molecule type" value="Genomic_DNA"/>
</dbReference>
<keyword evidence="2" id="KW-1185">Reference proteome</keyword>
<protein>
    <submittedName>
        <fullName evidence="1">Catalase</fullName>
    </submittedName>
</protein>
<reference evidence="1 2" key="1">
    <citation type="journal article" date="2016" name="Genome Biol. Evol.">
        <title>Divergent and convergent evolution of fungal pathogenicity.</title>
        <authorList>
            <person name="Shang Y."/>
            <person name="Xiao G."/>
            <person name="Zheng P."/>
            <person name="Cen K."/>
            <person name="Zhan S."/>
            <person name="Wang C."/>
        </authorList>
    </citation>
    <scope>NUCLEOTIDE SEQUENCE [LARGE SCALE GENOMIC DNA]</scope>
    <source>
        <strain evidence="1 2">RCEF 2490</strain>
    </source>
</reference>
<dbReference type="STRING" id="1081109.A0A168ABN9"/>
<gene>
    <name evidence="1" type="ORF">AAL_05442</name>
</gene>
<organism evidence="1 2">
    <name type="scientific">Moelleriella libera RCEF 2490</name>
    <dbReference type="NCBI Taxonomy" id="1081109"/>
    <lineage>
        <taxon>Eukaryota</taxon>
        <taxon>Fungi</taxon>
        <taxon>Dikarya</taxon>
        <taxon>Ascomycota</taxon>
        <taxon>Pezizomycotina</taxon>
        <taxon>Sordariomycetes</taxon>
        <taxon>Hypocreomycetidae</taxon>
        <taxon>Hypocreales</taxon>
        <taxon>Clavicipitaceae</taxon>
        <taxon>Moelleriella</taxon>
    </lineage>
</organism>
<accession>A0A168ABN9</accession>
<sequence length="373" mass="42957">MAGLSDRKYIRWDAEGVEVVPPNEREYIDGVVKNINESQRRFHKENNRCYTGTHARTRGIVQGTLVVSDDLPAHLKQTELFSQGGIFPIVCRYSSEPGNPQLDPRGFSMKIFNVRGDMFDAGKDFPTQDIEFNSTPAIELADAKTAKEIFDIRLRHSYDSDKMAPELEARPDTELQKARDQVPNRHLESTEFYSQAAFRFGDYVVKYRIVPASEEQKRRGEEVVVEGHTDGVLSEWLRDFYRSHEGSYLFQVQFLENLEAQPVEYSGTEWDASKYPFQTVARLQLPRQESWNEERNQFWAHRMRLDPWHGLTKLRPLGSSNRLRRICEPPPGLPCHCPKLTCKPVYPASSKFRREANGLTEVNVTSPSEIPGF</sequence>
<evidence type="ECO:0000313" key="1">
    <source>
        <dbReference type="EMBL" id="KZZ93726.1"/>
    </source>
</evidence>
<evidence type="ECO:0000313" key="2">
    <source>
        <dbReference type="Proteomes" id="UP000078544"/>
    </source>
</evidence>
<proteinExistence type="predicted"/>
<dbReference type="PANTHER" id="PTHR36195">
    <property type="entry name" value="DOMAIN PROTEIN, PUTATIVE (AFU_ORTHOLOGUE AFUA_5G01990)-RELATED-RELATED"/>
    <property type="match status" value="1"/>
</dbReference>
<name>A0A168ABN9_9HYPO</name>
<dbReference type="PANTHER" id="PTHR36195:SF4">
    <property type="entry name" value="DOMAIN PROTEIN, PUTATIVE (AFU_ORTHOLOGUE AFUA_5G01990)-RELATED"/>
    <property type="match status" value="1"/>
</dbReference>
<dbReference type="SUPFAM" id="SSF56634">
    <property type="entry name" value="Heme-dependent catalase-like"/>
    <property type="match status" value="1"/>
</dbReference>
<dbReference type="AlphaFoldDB" id="A0A168ABN9"/>
<dbReference type="Proteomes" id="UP000078544">
    <property type="component" value="Unassembled WGS sequence"/>
</dbReference>
<comment type="caution">
    <text evidence="1">The sequence shown here is derived from an EMBL/GenBank/DDBJ whole genome shotgun (WGS) entry which is preliminary data.</text>
</comment>
<dbReference type="GO" id="GO:0020037">
    <property type="term" value="F:heme binding"/>
    <property type="evidence" value="ECO:0007669"/>
    <property type="project" value="InterPro"/>
</dbReference>
<dbReference type="Gene3D" id="2.40.180.10">
    <property type="entry name" value="Catalase core domain"/>
    <property type="match status" value="1"/>
</dbReference>
<dbReference type="InterPro" id="IPR020835">
    <property type="entry name" value="Catalase_sf"/>
</dbReference>